<evidence type="ECO:0000259" key="7">
    <source>
        <dbReference type="SMART" id="SM00852"/>
    </source>
</evidence>
<evidence type="ECO:0000256" key="4">
    <source>
        <dbReference type="ARBA" id="ARBA00015262"/>
    </source>
</evidence>
<protein>
    <recommendedName>
        <fullName evidence="4 6">Molybdenum cofactor biosynthesis protein B</fullName>
    </recommendedName>
</protein>
<evidence type="ECO:0000313" key="8">
    <source>
        <dbReference type="EMBL" id="QDT01287.1"/>
    </source>
</evidence>
<dbReference type="PROSITE" id="PS01078">
    <property type="entry name" value="MOCF_BIOSYNTHESIS_1"/>
    <property type="match status" value="1"/>
</dbReference>
<dbReference type="NCBIfam" id="TIGR00177">
    <property type="entry name" value="molyb_syn"/>
    <property type="match status" value="1"/>
</dbReference>
<evidence type="ECO:0000313" key="9">
    <source>
        <dbReference type="Proteomes" id="UP000319852"/>
    </source>
</evidence>
<comment type="pathway">
    <text evidence="2 6">Cofactor biosynthesis; molybdopterin biosynthesis.</text>
</comment>
<organism evidence="8 9">
    <name type="scientific">Adhaeretor mobilis</name>
    <dbReference type="NCBI Taxonomy" id="1930276"/>
    <lineage>
        <taxon>Bacteria</taxon>
        <taxon>Pseudomonadati</taxon>
        <taxon>Planctomycetota</taxon>
        <taxon>Planctomycetia</taxon>
        <taxon>Pirellulales</taxon>
        <taxon>Lacipirellulaceae</taxon>
        <taxon>Adhaeretor</taxon>
    </lineage>
</organism>
<evidence type="ECO:0000256" key="3">
    <source>
        <dbReference type="ARBA" id="ARBA00006112"/>
    </source>
</evidence>
<name>A0A517N2C2_9BACT</name>
<dbReference type="Gene3D" id="3.40.980.10">
    <property type="entry name" value="MoaB/Mog-like domain"/>
    <property type="match status" value="1"/>
</dbReference>
<dbReference type="AlphaFoldDB" id="A0A517N2C2"/>
<dbReference type="EMBL" id="CP036263">
    <property type="protein sequence ID" value="QDT01287.1"/>
    <property type="molecule type" value="Genomic_DNA"/>
</dbReference>
<dbReference type="SMART" id="SM00852">
    <property type="entry name" value="MoCF_biosynth"/>
    <property type="match status" value="1"/>
</dbReference>
<evidence type="ECO:0000256" key="5">
    <source>
        <dbReference type="ARBA" id="ARBA00023150"/>
    </source>
</evidence>
<reference evidence="8 9" key="1">
    <citation type="submission" date="2019-02" db="EMBL/GenBank/DDBJ databases">
        <title>Deep-cultivation of Planctomycetes and their phenomic and genomic characterization uncovers novel biology.</title>
        <authorList>
            <person name="Wiegand S."/>
            <person name="Jogler M."/>
            <person name="Boedeker C."/>
            <person name="Pinto D."/>
            <person name="Vollmers J."/>
            <person name="Rivas-Marin E."/>
            <person name="Kohn T."/>
            <person name="Peeters S.H."/>
            <person name="Heuer A."/>
            <person name="Rast P."/>
            <person name="Oberbeckmann S."/>
            <person name="Bunk B."/>
            <person name="Jeske O."/>
            <person name="Meyerdierks A."/>
            <person name="Storesund J.E."/>
            <person name="Kallscheuer N."/>
            <person name="Luecker S."/>
            <person name="Lage O.M."/>
            <person name="Pohl T."/>
            <person name="Merkel B.J."/>
            <person name="Hornburger P."/>
            <person name="Mueller R.-W."/>
            <person name="Bruemmer F."/>
            <person name="Labrenz M."/>
            <person name="Spormann A.M."/>
            <person name="Op den Camp H."/>
            <person name="Overmann J."/>
            <person name="Amann R."/>
            <person name="Jetten M.S.M."/>
            <person name="Mascher T."/>
            <person name="Medema M.H."/>
            <person name="Devos D.P."/>
            <person name="Kaster A.-K."/>
            <person name="Ovreas L."/>
            <person name="Rohde M."/>
            <person name="Galperin M.Y."/>
            <person name="Jogler C."/>
        </authorList>
    </citation>
    <scope>NUCLEOTIDE SEQUENCE [LARGE SCALE GENOMIC DNA]</scope>
    <source>
        <strain evidence="8 9">HG15A2</strain>
    </source>
</reference>
<dbReference type="OrthoDB" id="9784492at2"/>
<dbReference type="SUPFAM" id="SSF53218">
    <property type="entry name" value="Molybdenum cofactor biosynthesis proteins"/>
    <property type="match status" value="1"/>
</dbReference>
<evidence type="ECO:0000256" key="6">
    <source>
        <dbReference type="PIRNR" id="PIRNR006443"/>
    </source>
</evidence>
<comment type="function">
    <text evidence="1 6">May be involved in the biosynthesis of molybdopterin.</text>
</comment>
<evidence type="ECO:0000256" key="1">
    <source>
        <dbReference type="ARBA" id="ARBA00003487"/>
    </source>
</evidence>
<comment type="similarity">
    <text evidence="3 6">Belongs to the MoaB/Mog family.</text>
</comment>
<dbReference type="PANTHER" id="PTHR43232:SF2">
    <property type="entry name" value="MOLYBDENUM COFACTOR BIOSYNTHESIS PROTEIN B"/>
    <property type="match status" value="1"/>
</dbReference>
<dbReference type="CDD" id="cd00886">
    <property type="entry name" value="MogA_MoaB"/>
    <property type="match status" value="1"/>
</dbReference>
<accession>A0A517N2C2</accession>
<proteinExistence type="inferred from homology"/>
<gene>
    <name evidence="8" type="primary">moaB</name>
    <name evidence="8" type="ORF">HG15A2_46290</name>
</gene>
<sequence length="173" mass="18342">MPDYSSPTVKLHRQQSPESVACAVITVSDTRTLETDRGGAMLVELLTGAGHEVIARQILPDDPQLLAAAVRQFSVDENIDAILLTGGTGISPRDQTPEALAGVFTKELPGYGELLRVLSYEEIGPAAMLSRATGGLVDQTVVLTMPGSTAAVRLATEKLILPELAHLVREATK</sequence>
<dbReference type="Proteomes" id="UP000319852">
    <property type="component" value="Chromosome"/>
</dbReference>
<dbReference type="InterPro" id="IPR001453">
    <property type="entry name" value="MoaB/Mog_dom"/>
</dbReference>
<dbReference type="InterPro" id="IPR008284">
    <property type="entry name" value="MoCF_biosynth_CS"/>
</dbReference>
<dbReference type="UniPathway" id="UPA00344"/>
<dbReference type="PIRSF" id="PIRSF006443">
    <property type="entry name" value="MoaB"/>
    <property type="match status" value="1"/>
</dbReference>
<keyword evidence="9" id="KW-1185">Reference proteome</keyword>
<dbReference type="PANTHER" id="PTHR43232">
    <property type="entry name" value="MOLYBDENUM COFACTOR BIOSYNTHESIS PROTEIN B"/>
    <property type="match status" value="1"/>
</dbReference>
<feature type="domain" description="MoaB/Mog" evidence="7">
    <location>
        <begin position="23"/>
        <end position="167"/>
    </location>
</feature>
<dbReference type="InterPro" id="IPR012245">
    <property type="entry name" value="MoaB"/>
</dbReference>
<keyword evidence="5 6" id="KW-0501">Molybdenum cofactor biosynthesis</keyword>
<dbReference type="FunFam" id="3.40.980.10:FF:000006">
    <property type="entry name" value="Molybdenum cofactor biosynthesis protein B"/>
    <property type="match status" value="1"/>
</dbReference>
<dbReference type="Pfam" id="PF00994">
    <property type="entry name" value="MoCF_biosynth"/>
    <property type="match status" value="1"/>
</dbReference>
<dbReference type="GO" id="GO:0005829">
    <property type="term" value="C:cytosol"/>
    <property type="evidence" value="ECO:0007669"/>
    <property type="project" value="TreeGrafter"/>
</dbReference>
<dbReference type="InterPro" id="IPR036425">
    <property type="entry name" value="MoaB/Mog-like_dom_sf"/>
</dbReference>
<dbReference type="RefSeq" id="WP_145063370.1">
    <property type="nucleotide sequence ID" value="NZ_CP036263.1"/>
</dbReference>
<dbReference type="KEGG" id="amob:HG15A2_46290"/>
<dbReference type="GO" id="GO:0006777">
    <property type="term" value="P:Mo-molybdopterin cofactor biosynthetic process"/>
    <property type="evidence" value="ECO:0007669"/>
    <property type="project" value="UniProtKB-UniRule"/>
</dbReference>
<evidence type="ECO:0000256" key="2">
    <source>
        <dbReference type="ARBA" id="ARBA00005046"/>
    </source>
</evidence>